<dbReference type="InterPro" id="IPR020103">
    <property type="entry name" value="PsdUridine_synth_cat_dom_sf"/>
</dbReference>
<dbReference type="AlphaFoldDB" id="A0A645BAD6"/>
<reference evidence="3" key="1">
    <citation type="submission" date="2019-08" db="EMBL/GenBank/DDBJ databases">
        <authorList>
            <person name="Kucharzyk K."/>
            <person name="Murdoch R.W."/>
            <person name="Higgins S."/>
            <person name="Loffler F."/>
        </authorList>
    </citation>
    <scope>NUCLEOTIDE SEQUENCE</scope>
</reference>
<name>A0A645BAD6_9ZZZZ</name>
<dbReference type="Gene3D" id="3.30.2350.10">
    <property type="entry name" value="Pseudouridine synthase"/>
    <property type="match status" value="1"/>
</dbReference>
<organism evidence="3">
    <name type="scientific">bioreactor metagenome</name>
    <dbReference type="NCBI Taxonomy" id="1076179"/>
    <lineage>
        <taxon>unclassified sequences</taxon>
        <taxon>metagenomes</taxon>
        <taxon>ecological metagenomes</taxon>
    </lineage>
</organism>
<comment type="similarity">
    <text evidence="1">Belongs to the pseudouridine synthase RluA family.</text>
</comment>
<dbReference type="SUPFAM" id="SSF55120">
    <property type="entry name" value="Pseudouridine synthase"/>
    <property type="match status" value="1"/>
</dbReference>
<evidence type="ECO:0000313" key="3">
    <source>
        <dbReference type="EMBL" id="MPM60113.1"/>
    </source>
</evidence>
<dbReference type="NCBIfam" id="TIGR00005">
    <property type="entry name" value="rluA_subfam"/>
    <property type="match status" value="1"/>
</dbReference>
<dbReference type="CDD" id="cd02869">
    <property type="entry name" value="PseudoU_synth_RluA_like"/>
    <property type="match status" value="1"/>
</dbReference>
<gene>
    <name evidence="3" type="primary">rluD_37</name>
    <name evidence="3" type="ORF">SDC9_106960</name>
</gene>
<dbReference type="PANTHER" id="PTHR21600">
    <property type="entry name" value="MITOCHONDRIAL RNA PSEUDOURIDINE SYNTHASE"/>
    <property type="match status" value="1"/>
</dbReference>
<dbReference type="EC" id="5.4.99.23" evidence="3"/>
<comment type="caution">
    <text evidence="3">The sequence shown here is derived from an EMBL/GenBank/DDBJ whole genome shotgun (WGS) entry which is preliminary data.</text>
</comment>
<dbReference type="Pfam" id="PF00849">
    <property type="entry name" value="PseudoU_synth_2"/>
    <property type="match status" value="1"/>
</dbReference>
<dbReference type="GO" id="GO:0000455">
    <property type="term" value="P:enzyme-directed rRNA pseudouridine synthesis"/>
    <property type="evidence" value="ECO:0007669"/>
    <property type="project" value="TreeGrafter"/>
</dbReference>
<feature type="domain" description="Pseudouridine synthase RsuA/RluA-like" evidence="2">
    <location>
        <begin position="90"/>
        <end position="239"/>
    </location>
</feature>
<evidence type="ECO:0000259" key="2">
    <source>
        <dbReference type="Pfam" id="PF00849"/>
    </source>
</evidence>
<dbReference type="GO" id="GO:0003723">
    <property type="term" value="F:RNA binding"/>
    <property type="evidence" value="ECO:0007669"/>
    <property type="project" value="InterPro"/>
</dbReference>
<dbReference type="InterPro" id="IPR050188">
    <property type="entry name" value="RluA_PseudoU_synthase"/>
</dbReference>
<dbReference type="EMBL" id="VSSQ01017634">
    <property type="protein sequence ID" value="MPM60113.1"/>
    <property type="molecule type" value="Genomic_DNA"/>
</dbReference>
<dbReference type="PANTHER" id="PTHR21600:SF87">
    <property type="entry name" value="RNA PSEUDOURIDYLATE SYNTHASE DOMAIN-CONTAINING PROTEIN 1"/>
    <property type="match status" value="1"/>
</dbReference>
<dbReference type="InterPro" id="IPR006145">
    <property type="entry name" value="PsdUridine_synth_RsuA/RluA"/>
</dbReference>
<keyword evidence="3" id="KW-0413">Isomerase</keyword>
<protein>
    <submittedName>
        <fullName evidence="3">Ribosomal large subunit pseudouridine synthase D</fullName>
        <ecNumber evidence="3">5.4.99.23</ecNumber>
    </submittedName>
</protein>
<accession>A0A645BAD6</accession>
<dbReference type="InterPro" id="IPR006225">
    <property type="entry name" value="PsdUridine_synth_RluC/D"/>
</dbReference>
<dbReference type="GO" id="GO:0160140">
    <property type="term" value="F:23S rRNA pseudouridine(1911/1915/1917) synthase activity"/>
    <property type="evidence" value="ECO:0007669"/>
    <property type="project" value="UniProtKB-EC"/>
</dbReference>
<evidence type="ECO:0000256" key="1">
    <source>
        <dbReference type="ARBA" id="ARBA00010876"/>
    </source>
</evidence>
<proteinExistence type="inferred from homology"/>
<sequence length="295" mass="32229">MPYVSHRVSPAESGLTVRCVLKQLLHFSSHAISRLTRAEGGILVNGQPARTTLVLSPGDTVSAESGDVRAQREAPVPGPWPLPVVWEDEHLLIVNKPAGMTAHVSNFLPDTPTVAGALAYSRGTEFIFHAVNRLDKGTTGLMAIAKSGHVHDLLRKALHSDLFHREYRAVCEGFPHPAEGMIDLPIGRDETSAIKRTVRPDGQPAVSRYQVLETHGDLSLLRLVPETGRTHQLRVHMAAVGCPLAGDWLYGTENLSLIARPALHSCRMALVHPITGEPLEFHAELPEDMARLLRD</sequence>